<dbReference type="Gene3D" id="3.40.50.1820">
    <property type="entry name" value="alpha/beta hydrolase"/>
    <property type="match status" value="1"/>
</dbReference>
<dbReference type="InterPro" id="IPR002470">
    <property type="entry name" value="Peptidase_S9A"/>
</dbReference>
<dbReference type="GO" id="GO:0004252">
    <property type="term" value="F:serine-type endopeptidase activity"/>
    <property type="evidence" value="ECO:0007669"/>
    <property type="project" value="UniProtKB-UniRule"/>
</dbReference>
<dbReference type="InterPro" id="IPR029058">
    <property type="entry name" value="AB_hydrolase_fold"/>
</dbReference>
<keyword evidence="6" id="KW-1185">Reference proteome</keyword>
<comment type="function">
    <text evidence="2">Serine peptidase whose precise substrate specificity remains unclear. Does not cleave peptides after a arginine or lysine residue. Regulates trans-Golgi network morphology and sorting by regulating the membrane binding of the AP-1 complex. May play a role in the regulation of synaptic vesicle exocytosis.</text>
</comment>
<feature type="domain" description="Peptidase S9 prolyl oligopeptidase catalytic" evidence="4">
    <location>
        <begin position="2"/>
        <end position="108"/>
    </location>
</feature>
<dbReference type="EnsemblPlants" id="AET5Gv20594000.14">
    <property type="protein sequence ID" value="AET5Gv20594000.14"/>
    <property type="gene ID" value="AET5Gv20594000"/>
</dbReference>
<organism evidence="5 6">
    <name type="scientific">Aegilops tauschii subsp. strangulata</name>
    <name type="common">Goatgrass</name>
    <dbReference type="NCBI Taxonomy" id="200361"/>
    <lineage>
        <taxon>Eukaryota</taxon>
        <taxon>Viridiplantae</taxon>
        <taxon>Streptophyta</taxon>
        <taxon>Embryophyta</taxon>
        <taxon>Tracheophyta</taxon>
        <taxon>Spermatophyta</taxon>
        <taxon>Magnoliopsida</taxon>
        <taxon>Liliopsida</taxon>
        <taxon>Poales</taxon>
        <taxon>Poaceae</taxon>
        <taxon>BOP clade</taxon>
        <taxon>Pooideae</taxon>
        <taxon>Triticodae</taxon>
        <taxon>Triticeae</taxon>
        <taxon>Triticinae</taxon>
        <taxon>Aegilops</taxon>
    </lineage>
</organism>
<comment type="similarity">
    <text evidence="1 3">Belongs to the peptidase S9A family.</text>
</comment>
<dbReference type="GO" id="GO:0006508">
    <property type="term" value="P:proteolysis"/>
    <property type="evidence" value="ECO:0007669"/>
    <property type="project" value="UniProtKB-KW"/>
</dbReference>
<dbReference type="PRINTS" id="PR00862">
    <property type="entry name" value="PROLIGOPTASE"/>
</dbReference>
<dbReference type="Pfam" id="PF00326">
    <property type="entry name" value="Peptidase_S9"/>
    <property type="match status" value="1"/>
</dbReference>
<sequence>MHLIKEGFVHESRLCAMGSSAGSLLVGAVVNMLPNLFSAAVLKVPFLDICNTMLDPTLPLTILDYEEFGDPNIPVEFDAIRSYSPYDNLSPGKCYPSILVTASFNDTRGRSLGSCQVGFESERCHVPILFQVCCAQN</sequence>
<dbReference type="Proteomes" id="UP000015105">
    <property type="component" value="Chromosome 5D"/>
</dbReference>
<evidence type="ECO:0000256" key="2">
    <source>
        <dbReference type="ARBA" id="ARBA00045448"/>
    </source>
</evidence>
<dbReference type="InterPro" id="IPR051543">
    <property type="entry name" value="Serine_Peptidase_S9A"/>
</dbReference>
<reference evidence="5" key="3">
    <citation type="journal article" date="2017" name="Nature">
        <title>Genome sequence of the progenitor of the wheat D genome Aegilops tauschii.</title>
        <authorList>
            <person name="Luo M.C."/>
            <person name="Gu Y.Q."/>
            <person name="Puiu D."/>
            <person name="Wang H."/>
            <person name="Twardziok S.O."/>
            <person name="Deal K.R."/>
            <person name="Huo N."/>
            <person name="Zhu T."/>
            <person name="Wang L."/>
            <person name="Wang Y."/>
            <person name="McGuire P.E."/>
            <person name="Liu S."/>
            <person name="Long H."/>
            <person name="Ramasamy R.K."/>
            <person name="Rodriguez J.C."/>
            <person name="Van S.L."/>
            <person name="Yuan L."/>
            <person name="Wang Z."/>
            <person name="Xia Z."/>
            <person name="Xiao L."/>
            <person name="Anderson O.D."/>
            <person name="Ouyang S."/>
            <person name="Liang Y."/>
            <person name="Zimin A.V."/>
            <person name="Pertea G."/>
            <person name="Qi P."/>
            <person name="Bennetzen J.L."/>
            <person name="Dai X."/>
            <person name="Dawson M.W."/>
            <person name="Muller H.G."/>
            <person name="Kugler K."/>
            <person name="Rivarola-Duarte L."/>
            <person name="Spannagl M."/>
            <person name="Mayer K.F.X."/>
            <person name="Lu F.H."/>
            <person name="Bevan M.W."/>
            <person name="Leroy P."/>
            <person name="Li P."/>
            <person name="You F.M."/>
            <person name="Sun Q."/>
            <person name="Liu Z."/>
            <person name="Lyons E."/>
            <person name="Wicker T."/>
            <person name="Salzberg S.L."/>
            <person name="Devos K.M."/>
            <person name="Dvorak J."/>
        </authorList>
    </citation>
    <scope>NUCLEOTIDE SEQUENCE [LARGE SCALE GENOMIC DNA]</scope>
    <source>
        <strain evidence="5">cv. AL8/78</strain>
    </source>
</reference>
<evidence type="ECO:0000256" key="1">
    <source>
        <dbReference type="ARBA" id="ARBA00005228"/>
    </source>
</evidence>
<protein>
    <recommendedName>
        <fullName evidence="3">Prolyl endopeptidase</fullName>
        <ecNumber evidence="3">3.4.21.-</ecNumber>
    </recommendedName>
</protein>
<evidence type="ECO:0000313" key="5">
    <source>
        <dbReference type="EnsemblPlants" id="AET5Gv20594000.14"/>
    </source>
</evidence>
<dbReference type="AlphaFoldDB" id="A0A453L1U0"/>
<evidence type="ECO:0000259" key="4">
    <source>
        <dbReference type="Pfam" id="PF00326"/>
    </source>
</evidence>
<reference evidence="5" key="5">
    <citation type="journal article" date="2021" name="G3 (Bethesda)">
        <title>Aegilops tauschii genome assembly Aet v5.0 features greater sequence contiguity and improved annotation.</title>
        <authorList>
            <person name="Wang L."/>
            <person name="Zhu T."/>
            <person name="Rodriguez J.C."/>
            <person name="Deal K.R."/>
            <person name="Dubcovsky J."/>
            <person name="McGuire P.E."/>
            <person name="Lux T."/>
            <person name="Spannagl M."/>
            <person name="Mayer K.F.X."/>
            <person name="Baldrich P."/>
            <person name="Meyers B.C."/>
            <person name="Huo N."/>
            <person name="Gu Y.Q."/>
            <person name="Zhou H."/>
            <person name="Devos K.M."/>
            <person name="Bennetzen J.L."/>
            <person name="Unver T."/>
            <person name="Budak H."/>
            <person name="Gulick P.J."/>
            <person name="Galiba G."/>
            <person name="Kalapos B."/>
            <person name="Nelson D.R."/>
            <person name="Li P."/>
            <person name="You F.M."/>
            <person name="Luo M.C."/>
            <person name="Dvorak J."/>
        </authorList>
    </citation>
    <scope>NUCLEOTIDE SEQUENCE [LARGE SCALE GENOMIC DNA]</scope>
    <source>
        <strain evidence="5">cv. AL8/78</strain>
    </source>
</reference>
<reference evidence="6" key="2">
    <citation type="journal article" date="2017" name="Nat. Plants">
        <title>The Aegilops tauschii genome reveals multiple impacts of transposons.</title>
        <authorList>
            <person name="Zhao G."/>
            <person name="Zou C."/>
            <person name="Li K."/>
            <person name="Wang K."/>
            <person name="Li T."/>
            <person name="Gao L."/>
            <person name="Zhang X."/>
            <person name="Wang H."/>
            <person name="Yang Z."/>
            <person name="Liu X."/>
            <person name="Jiang W."/>
            <person name="Mao L."/>
            <person name="Kong X."/>
            <person name="Jiao Y."/>
            <person name="Jia J."/>
        </authorList>
    </citation>
    <scope>NUCLEOTIDE SEQUENCE [LARGE SCALE GENOMIC DNA]</scope>
    <source>
        <strain evidence="6">cv. AL8/78</strain>
    </source>
</reference>
<dbReference type="PANTHER" id="PTHR11757:SF12">
    <property type="entry name" value="PROLYL ENDOPEPTIDASE"/>
    <property type="match status" value="1"/>
</dbReference>
<dbReference type="PANTHER" id="PTHR11757">
    <property type="entry name" value="PROTEASE FAMILY S9A OLIGOPEPTIDASE"/>
    <property type="match status" value="1"/>
</dbReference>
<dbReference type="SUPFAM" id="SSF53474">
    <property type="entry name" value="alpha/beta-Hydrolases"/>
    <property type="match status" value="1"/>
</dbReference>
<reference evidence="6" key="1">
    <citation type="journal article" date="2014" name="Science">
        <title>Ancient hybridizations among the ancestral genomes of bread wheat.</title>
        <authorList>
            <consortium name="International Wheat Genome Sequencing Consortium,"/>
            <person name="Marcussen T."/>
            <person name="Sandve S.R."/>
            <person name="Heier L."/>
            <person name="Spannagl M."/>
            <person name="Pfeifer M."/>
            <person name="Jakobsen K.S."/>
            <person name="Wulff B.B."/>
            <person name="Steuernagel B."/>
            <person name="Mayer K.F."/>
            <person name="Olsen O.A."/>
        </authorList>
    </citation>
    <scope>NUCLEOTIDE SEQUENCE [LARGE SCALE GENOMIC DNA]</scope>
    <source>
        <strain evidence="6">cv. AL8/78</strain>
    </source>
</reference>
<evidence type="ECO:0000313" key="6">
    <source>
        <dbReference type="Proteomes" id="UP000015105"/>
    </source>
</evidence>
<keyword evidence="3" id="KW-0645">Protease</keyword>
<name>A0A453L1U0_AEGTS</name>
<dbReference type="GO" id="GO:0009507">
    <property type="term" value="C:chloroplast"/>
    <property type="evidence" value="ECO:0007669"/>
    <property type="project" value="TreeGrafter"/>
</dbReference>
<proteinExistence type="inferred from homology"/>
<dbReference type="Gramene" id="AET5Gv20594000.14">
    <property type="protein sequence ID" value="AET5Gv20594000.14"/>
    <property type="gene ID" value="AET5Gv20594000"/>
</dbReference>
<accession>A0A453L1U0</accession>
<dbReference type="EC" id="3.4.21.-" evidence="3"/>
<reference evidence="5" key="4">
    <citation type="submission" date="2019-03" db="UniProtKB">
        <authorList>
            <consortium name="EnsemblPlants"/>
        </authorList>
    </citation>
    <scope>IDENTIFICATION</scope>
</reference>
<evidence type="ECO:0000256" key="3">
    <source>
        <dbReference type="RuleBase" id="RU368024"/>
    </source>
</evidence>
<keyword evidence="3" id="KW-0720">Serine protease</keyword>
<dbReference type="InterPro" id="IPR001375">
    <property type="entry name" value="Peptidase_S9_cat"/>
</dbReference>
<keyword evidence="3" id="KW-0378">Hydrolase</keyword>